<dbReference type="HAMAP" id="MF_01661">
    <property type="entry name" value="D_rib_pyranase"/>
    <property type="match status" value="1"/>
</dbReference>
<feature type="binding site" evidence="6">
    <location>
        <position position="98"/>
    </location>
    <ligand>
        <name>substrate</name>
    </ligand>
</feature>
<keyword evidence="3 6" id="KW-0963">Cytoplasm</keyword>
<dbReference type="InterPro" id="IPR007721">
    <property type="entry name" value="RbsD_FucU"/>
</dbReference>
<sequence length="131" mass="14313">MKKIGILNSEISRVISELGHTDKIVIADAGLPIPPHVKRIDLALKEGVPSFLETVETILQEMCVQNAYVAQEMGSVSRIKLQELTATLPGVPIRVMPHEELKALTHQAKAVIRTGEFTSYANVVLEAGVIF</sequence>
<feature type="binding site" evidence="6">
    <location>
        <begin position="120"/>
        <end position="122"/>
    </location>
    <ligand>
        <name>substrate</name>
    </ligand>
</feature>
<dbReference type="eggNOG" id="COG1869">
    <property type="taxonomic scope" value="Bacteria"/>
</dbReference>
<evidence type="ECO:0000256" key="5">
    <source>
        <dbReference type="ARBA" id="ARBA00023277"/>
    </source>
</evidence>
<organism evidence="7 8">
    <name type="scientific">Desulfosporosinus orientis (strain ATCC 19365 / DSM 765 / NCIMB 8382 / VKM B-1628 / Singapore I)</name>
    <name type="common">Desulfotomaculum orientis</name>
    <dbReference type="NCBI Taxonomy" id="768706"/>
    <lineage>
        <taxon>Bacteria</taxon>
        <taxon>Bacillati</taxon>
        <taxon>Bacillota</taxon>
        <taxon>Clostridia</taxon>
        <taxon>Eubacteriales</taxon>
        <taxon>Desulfitobacteriaceae</taxon>
        <taxon>Desulfosporosinus</taxon>
    </lineage>
</organism>
<feature type="active site" description="Proton donor" evidence="6">
    <location>
        <position position="20"/>
    </location>
</feature>
<proteinExistence type="inferred from homology"/>
<name>G7WCG5_DESOD</name>
<dbReference type="GO" id="GO:0005829">
    <property type="term" value="C:cytosol"/>
    <property type="evidence" value="ECO:0007669"/>
    <property type="project" value="TreeGrafter"/>
</dbReference>
<evidence type="ECO:0000256" key="6">
    <source>
        <dbReference type="HAMAP-Rule" id="MF_01661"/>
    </source>
</evidence>
<dbReference type="GO" id="GO:0016872">
    <property type="term" value="F:intramolecular lyase activity"/>
    <property type="evidence" value="ECO:0007669"/>
    <property type="project" value="UniProtKB-UniRule"/>
</dbReference>
<dbReference type="EMBL" id="CP003108">
    <property type="protein sequence ID" value="AET66287.1"/>
    <property type="molecule type" value="Genomic_DNA"/>
</dbReference>
<evidence type="ECO:0000256" key="2">
    <source>
        <dbReference type="ARBA" id="ARBA00012862"/>
    </source>
</evidence>
<evidence type="ECO:0000313" key="8">
    <source>
        <dbReference type="Proteomes" id="UP000006346"/>
    </source>
</evidence>
<dbReference type="UniPathway" id="UPA00916">
    <property type="reaction ID" value="UER00888"/>
</dbReference>
<evidence type="ECO:0000256" key="4">
    <source>
        <dbReference type="ARBA" id="ARBA00023235"/>
    </source>
</evidence>
<keyword evidence="4 6" id="KW-0413">Isomerase</keyword>
<evidence type="ECO:0000256" key="3">
    <source>
        <dbReference type="ARBA" id="ARBA00022490"/>
    </source>
</evidence>
<comment type="subunit">
    <text evidence="6">Homodecamer.</text>
</comment>
<dbReference type="InterPro" id="IPR023064">
    <property type="entry name" value="D-ribose_pyranase"/>
</dbReference>
<dbReference type="AlphaFoldDB" id="G7WCG5"/>
<dbReference type="PATRIC" id="fig|768706.3.peg.559"/>
<evidence type="ECO:0000313" key="7">
    <source>
        <dbReference type="EMBL" id="AET66287.1"/>
    </source>
</evidence>
<reference evidence="8" key="1">
    <citation type="submission" date="2011-11" db="EMBL/GenBank/DDBJ databases">
        <title>Complete sequence of Desulfosporosinus orientis DSM 765.</title>
        <authorList>
            <person name="Lucas S."/>
            <person name="Han J."/>
            <person name="Lapidus A."/>
            <person name="Cheng J.-F."/>
            <person name="Goodwin L."/>
            <person name="Pitluck S."/>
            <person name="Peters L."/>
            <person name="Ovchinnikova G."/>
            <person name="Teshima H."/>
            <person name="Detter J.C."/>
            <person name="Han C."/>
            <person name="Tapia R."/>
            <person name="Land M."/>
            <person name="Hauser L."/>
            <person name="Kyrpides N."/>
            <person name="Ivanova N."/>
            <person name="Pagani I."/>
            <person name="Pester M."/>
            <person name="Spring S."/>
            <person name="Ollivier B."/>
            <person name="Rattei T."/>
            <person name="Klenk H.-P."/>
            <person name="Wagner M."/>
            <person name="Loy A."/>
            <person name="Woyke T."/>
        </authorList>
    </citation>
    <scope>NUCLEOTIDE SEQUENCE [LARGE SCALE GENOMIC DNA]</scope>
    <source>
        <strain evidence="8">ATCC 19365 / DSM 765 / NCIMB 8382 / VKM B-1628</strain>
    </source>
</reference>
<dbReference type="KEGG" id="dor:Desor_0586"/>
<dbReference type="Pfam" id="PF05025">
    <property type="entry name" value="RbsD_FucU"/>
    <property type="match status" value="1"/>
</dbReference>
<dbReference type="GO" id="GO:0048029">
    <property type="term" value="F:monosaccharide binding"/>
    <property type="evidence" value="ECO:0007669"/>
    <property type="project" value="InterPro"/>
</dbReference>
<comment type="function">
    <text evidence="6">Catalyzes the interconversion of beta-pyran and beta-furan forms of D-ribose.</text>
</comment>
<keyword evidence="8" id="KW-1185">Reference proteome</keyword>
<dbReference type="InterPro" id="IPR023750">
    <property type="entry name" value="RbsD-like_sf"/>
</dbReference>
<gene>
    <name evidence="6" type="primary">rbsD</name>
    <name evidence="7" type="ordered locus">Desor_0586</name>
</gene>
<feature type="binding site" evidence="6">
    <location>
        <position position="28"/>
    </location>
    <ligand>
        <name>substrate</name>
    </ligand>
</feature>
<dbReference type="Proteomes" id="UP000006346">
    <property type="component" value="Chromosome"/>
</dbReference>
<comment type="catalytic activity">
    <reaction evidence="1 6">
        <text>beta-D-ribopyranose = beta-D-ribofuranose</text>
        <dbReference type="Rhea" id="RHEA:25432"/>
        <dbReference type="ChEBI" id="CHEBI:27476"/>
        <dbReference type="ChEBI" id="CHEBI:47002"/>
        <dbReference type="EC" id="5.4.99.62"/>
    </reaction>
</comment>
<reference evidence="7 8" key="2">
    <citation type="journal article" date="2012" name="J. Bacteriol.">
        <title>Complete genome sequences of Desulfosporosinus orientis DSM765T, Desulfosporosinus youngiae DSM17734T, Desulfosporosinus meridiei DSM13257T, and Desulfosporosinus acidiphilus DSM22704T.</title>
        <authorList>
            <person name="Pester M."/>
            <person name="Brambilla E."/>
            <person name="Alazard D."/>
            <person name="Rattei T."/>
            <person name="Weinmaier T."/>
            <person name="Han J."/>
            <person name="Lucas S."/>
            <person name="Lapidus A."/>
            <person name="Cheng J.F."/>
            <person name="Goodwin L."/>
            <person name="Pitluck S."/>
            <person name="Peters L."/>
            <person name="Ovchinnikova G."/>
            <person name="Teshima H."/>
            <person name="Detter J.C."/>
            <person name="Han C.S."/>
            <person name="Tapia R."/>
            <person name="Land M.L."/>
            <person name="Hauser L."/>
            <person name="Kyrpides N.C."/>
            <person name="Ivanova N.N."/>
            <person name="Pagani I."/>
            <person name="Huntmann M."/>
            <person name="Wei C.L."/>
            <person name="Davenport K.W."/>
            <person name="Daligault H."/>
            <person name="Chain P.S."/>
            <person name="Chen A."/>
            <person name="Mavromatis K."/>
            <person name="Markowitz V."/>
            <person name="Szeto E."/>
            <person name="Mikhailova N."/>
            <person name="Pati A."/>
            <person name="Wagner M."/>
            <person name="Woyke T."/>
            <person name="Ollivier B."/>
            <person name="Klenk H.P."/>
            <person name="Spring S."/>
            <person name="Loy A."/>
        </authorList>
    </citation>
    <scope>NUCLEOTIDE SEQUENCE [LARGE SCALE GENOMIC DNA]</scope>
    <source>
        <strain evidence="8">ATCC 19365 / DSM 765 / NCIMB 8382 / VKM B-1628</strain>
    </source>
</reference>
<dbReference type="PANTHER" id="PTHR37831:SF1">
    <property type="entry name" value="D-RIBOSE PYRANASE"/>
    <property type="match status" value="1"/>
</dbReference>
<dbReference type="Gene3D" id="3.40.1650.10">
    <property type="entry name" value="RbsD-like domain"/>
    <property type="match status" value="1"/>
</dbReference>
<protein>
    <recommendedName>
        <fullName evidence="2 6">D-ribose pyranase</fullName>
        <ecNumber evidence="2 6">5.4.99.62</ecNumber>
    </recommendedName>
</protein>
<dbReference type="EC" id="5.4.99.62" evidence="2 6"/>
<dbReference type="RefSeq" id="WP_014183112.1">
    <property type="nucleotide sequence ID" value="NC_016584.1"/>
</dbReference>
<evidence type="ECO:0000256" key="1">
    <source>
        <dbReference type="ARBA" id="ARBA00000223"/>
    </source>
</evidence>
<dbReference type="HOGENOM" id="CLU_135498_0_0_9"/>
<dbReference type="OrthoDB" id="9805009at2"/>
<comment type="subcellular location">
    <subcellularLocation>
        <location evidence="6">Cytoplasm</location>
    </subcellularLocation>
</comment>
<dbReference type="SUPFAM" id="SSF102546">
    <property type="entry name" value="RbsD-like"/>
    <property type="match status" value="1"/>
</dbReference>
<comment type="similarity">
    <text evidence="6">Belongs to the RbsD / FucU family. RbsD subfamily.</text>
</comment>
<dbReference type="GO" id="GO:0062193">
    <property type="term" value="F:D-ribose pyranase activity"/>
    <property type="evidence" value="ECO:0007669"/>
    <property type="project" value="UniProtKB-EC"/>
</dbReference>
<keyword evidence="5 6" id="KW-0119">Carbohydrate metabolism</keyword>
<dbReference type="NCBIfam" id="NF008761">
    <property type="entry name" value="PRK11797.1"/>
    <property type="match status" value="1"/>
</dbReference>
<dbReference type="PANTHER" id="PTHR37831">
    <property type="entry name" value="D-RIBOSE PYRANASE"/>
    <property type="match status" value="1"/>
</dbReference>
<dbReference type="STRING" id="768706.Desor_0586"/>
<accession>G7WCG5</accession>
<dbReference type="GO" id="GO:0019303">
    <property type="term" value="P:D-ribose catabolic process"/>
    <property type="evidence" value="ECO:0007669"/>
    <property type="project" value="UniProtKB-UniRule"/>
</dbReference>
<comment type="pathway">
    <text evidence="6">Carbohydrate metabolism; D-ribose degradation; D-ribose 5-phosphate from beta-D-ribopyranose: step 1/2.</text>
</comment>